<feature type="transmembrane region" description="Helical" evidence="2">
    <location>
        <begin position="146"/>
        <end position="164"/>
    </location>
</feature>
<keyword evidence="2" id="KW-0472">Membrane</keyword>
<proteinExistence type="predicted"/>
<evidence type="ECO:0000256" key="1">
    <source>
        <dbReference type="SAM" id="MobiDB-lite"/>
    </source>
</evidence>
<evidence type="ECO:0000313" key="3">
    <source>
        <dbReference type="EMBL" id="EFA86543.1"/>
    </source>
</evidence>
<reference evidence="3 4" key="1">
    <citation type="journal article" date="2011" name="Genome Res.">
        <title>Phylogeny-wide analysis of social amoeba genomes highlights ancient origins for complex intercellular communication.</title>
        <authorList>
            <person name="Heidel A.J."/>
            <person name="Lawal H.M."/>
            <person name="Felder M."/>
            <person name="Schilde C."/>
            <person name="Helps N.R."/>
            <person name="Tunggal B."/>
            <person name="Rivero F."/>
            <person name="John U."/>
            <person name="Schleicher M."/>
            <person name="Eichinger L."/>
            <person name="Platzer M."/>
            <person name="Noegel A.A."/>
            <person name="Schaap P."/>
            <person name="Gloeckner G."/>
        </authorList>
    </citation>
    <scope>NUCLEOTIDE SEQUENCE [LARGE SCALE GENOMIC DNA]</scope>
    <source>
        <strain evidence="4">ATCC 26659 / Pp 5 / PN500</strain>
    </source>
</reference>
<dbReference type="GeneID" id="31355876"/>
<dbReference type="Proteomes" id="UP000001396">
    <property type="component" value="Unassembled WGS sequence"/>
</dbReference>
<feature type="transmembrane region" description="Helical" evidence="2">
    <location>
        <begin position="118"/>
        <end position="140"/>
    </location>
</feature>
<organism evidence="3 4">
    <name type="scientific">Heterostelium pallidum (strain ATCC 26659 / Pp 5 / PN500)</name>
    <name type="common">Cellular slime mold</name>
    <name type="synonym">Polysphondylium pallidum</name>
    <dbReference type="NCBI Taxonomy" id="670386"/>
    <lineage>
        <taxon>Eukaryota</taxon>
        <taxon>Amoebozoa</taxon>
        <taxon>Evosea</taxon>
        <taxon>Eumycetozoa</taxon>
        <taxon>Dictyostelia</taxon>
        <taxon>Acytosteliales</taxon>
        <taxon>Acytosteliaceae</taxon>
        <taxon>Heterostelium</taxon>
    </lineage>
</organism>
<keyword evidence="4" id="KW-1185">Reference proteome</keyword>
<sequence>MKKQVTTPNTSEQKRDNRSYVNPMDEQEWNEITNAKGTFGVVAPTQVETHEPGKRLYPDSWEMNFWNRYFGWFLFGNNVIGRAIGFIFVTPLTNLTGLSLYYQLYLNEIFHTHFMTRLAHFVLMPLINFFLMVFLCQFNFSEQYLWINAGTAMTVYLMLWYLVWGLTQNATFLGLFMAPALSLLCLSANLFYNFFRHDDGQSQAFYDSTVIYTNPLLWVIFCGMLQSGSHSFEPKLPPRVNHTQDRWVGLHDFIERGFKQHRGFQTIGTLVAAFLFGTMDEIIASPRLFPLNVLKVTYMLGYKPEQWAQIQLLAKKSMEFGNPALDYIGQAQA</sequence>
<evidence type="ECO:0000313" key="4">
    <source>
        <dbReference type="Proteomes" id="UP000001396"/>
    </source>
</evidence>
<name>D3AW70_HETP5</name>
<feature type="compositionally biased region" description="Polar residues" evidence="1">
    <location>
        <begin position="1"/>
        <end position="11"/>
    </location>
</feature>
<dbReference type="AlphaFoldDB" id="D3AW70"/>
<protein>
    <submittedName>
        <fullName evidence="3">Uncharacterized protein</fullName>
    </submittedName>
</protein>
<dbReference type="RefSeq" id="XP_020438648.1">
    <property type="nucleotide sequence ID" value="XM_020571374.1"/>
</dbReference>
<comment type="caution">
    <text evidence="3">The sequence shown here is derived from an EMBL/GenBank/DDBJ whole genome shotgun (WGS) entry which is preliminary data.</text>
</comment>
<feature type="region of interest" description="Disordered" evidence="1">
    <location>
        <begin position="1"/>
        <end position="21"/>
    </location>
</feature>
<dbReference type="EMBL" id="ADBJ01000002">
    <property type="protein sequence ID" value="EFA86543.1"/>
    <property type="molecule type" value="Genomic_DNA"/>
</dbReference>
<accession>D3AW70</accession>
<gene>
    <name evidence="3" type="ORF">PPL_00342</name>
</gene>
<keyword evidence="2" id="KW-0812">Transmembrane</keyword>
<evidence type="ECO:0000256" key="2">
    <source>
        <dbReference type="SAM" id="Phobius"/>
    </source>
</evidence>
<feature type="transmembrane region" description="Helical" evidence="2">
    <location>
        <begin position="171"/>
        <end position="192"/>
    </location>
</feature>
<keyword evidence="2" id="KW-1133">Transmembrane helix</keyword>
<dbReference type="InParanoid" id="D3AW70"/>